<feature type="compositionally biased region" description="Basic and acidic residues" evidence="4">
    <location>
        <begin position="1406"/>
        <end position="1415"/>
    </location>
</feature>
<dbReference type="InterPro" id="IPR011989">
    <property type="entry name" value="ARM-like"/>
</dbReference>
<feature type="compositionally biased region" description="Polar residues" evidence="4">
    <location>
        <begin position="44"/>
        <end position="60"/>
    </location>
</feature>
<name>A0ABR3VDB5_HUMIN</name>
<dbReference type="Proteomes" id="UP001583172">
    <property type="component" value="Unassembled WGS sequence"/>
</dbReference>
<dbReference type="SMART" id="SM01310">
    <property type="entry name" value="RICTOR_V"/>
    <property type="match status" value="1"/>
</dbReference>
<organism evidence="6 7">
    <name type="scientific">Humicola insolens</name>
    <name type="common">Soft-rot fungus</name>
    <dbReference type="NCBI Taxonomy" id="85995"/>
    <lineage>
        <taxon>Eukaryota</taxon>
        <taxon>Fungi</taxon>
        <taxon>Dikarya</taxon>
        <taxon>Ascomycota</taxon>
        <taxon>Pezizomycotina</taxon>
        <taxon>Sordariomycetes</taxon>
        <taxon>Sordariomycetidae</taxon>
        <taxon>Sordariales</taxon>
        <taxon>Chaetomiaceae</taxon>
        <taxon>Mycothermus</taxon>
    </lineage>
</organism>
<dbReference type="InterPro" id="IPR029453">
    <property type="entry name" value="Rictor_IV"/>
</dbReference>
<feature type="coiled-coil region" evidence="3">
    <location>
        <begin position="120"/>
        <end position="162"/>
    </location>
</feature>
<keyword evidence="7" id="KW-1185">Reference proteome</keyword>
<keyword evidence="2 3" id="KW-0175">Coiled coil</keyword>
<dbReference type="EMBL" id="JAZGSY010000145">
    <property type="protein sequence ID" value="KAL1839683.1"/>
    <property type="molecule type" value="Genomic_DNA"/>
</dbReference>
<dbReference type="InterPro" id="IPR028267">
    <property type="entry name" value="Pianissimo_N"/>
</dbReference>
<dbReference type="InterPro" id="IPR028268">
    <property type="entry name" value="Pianissimo_fam"/>
</dbReference>
<dbReference type="Gene3D" id="1.10.287.160">
    <property type="entry name" value="HR1 repeat"/>
    <property type="match status" value="1"/>
</dbReference>
<evidence type="ECO:0000313" key="6">
    <source>
        <dbReference type="EMBL" id="KAL1839683.1"/>
    </source>
</evidence>
<dbReference type="SMART" id="SM00742">
    <property type="entry name" value="Hr1"/>
    <property type="match status" value="1"/>
</dbReference>
<proteinExistence type="inferred from homology"/>
<feature type="region of interest" description="Disordered" evidence="4">
    <location>
        <begin position="170"/>
        <end position="209"/>
    </location>
</feature>
<feature type="compositionally biased region" description="Acidic residues" evidence="4">
    <location>
        <begin position="1350"/>
        <end position="1387"/>
    </location>
</feature>
<feature type="compositionally biased region" description="Basic and acidic residues" evidence="4">
    <location>
        <begin position="1388"/>
        <end position="1397"/>
    </location>
</feature>
<dbReference type="InterPro" id="IPR029452">
    <property type="entry name" value="RICTOR_V"/>
</dbReference>
<dbReference type="InterPro" id="IPR029451">
    <property type="entry name" value="RICTOR_M"/>
</dbReference>
<dbReference type="Pfam" id="PF02185">
    <property type="entry name" value="HR1"/>
    <property type="match status" value="1"/>
</dbReference>
<dbReference type="SUPFAM" id="SSF46585">
    <property type="entry name" value="HR1 repeat"/>
    <property type="match status" value="1"/>
</dbReference>
<feature type="domain" description="REM-1" evidence="5">
    <location>
        <begin position="90"/>
        <end position="172"/>
    </location>
</feature>
<feature type="compositionally biased region" description="Polar residues" evidence="4">
    <location>
        <begin position="67"/>
        <end position="80"/>
    </location>
</feature>
<feature type="compositionally biased region" description="Polar residues" evidence="4">
    <location>
        <begin position="1"/>
        <end position="16"/>
    </location>
</feature>
<gene>
    <name evidence="6" type="ORF">VTJ49DRAFT_1248</name>
</gene>
<feature type="compositionally biased region" description="Low complexity" evidence="4">
    <location>
        <begin position="190"/>
        <end position="202"/>
    </location>
</feature>
<dbReference type="InterPro" id="IPR036274">
    <property type="entry name" value="HR1_rpt_sf"/>
</dbReference>
<dbReference type="Pfam" id="PF14663">
    <property type="entry name" value="RasGEF_N_2"/>
    <property type="match status" value="1"/>
</dbReference>
<dbReference type="SMART" id="SM01308">
    <property type="entry name" value="RICTOR_N"/>
    <property type="match status" value="1"/>
</dbReference>
<evidence type="ECO:0000256" key="2">
    <source>
        <dbReference type="PROSITE-ProRule" id="PRU01207"/>
    </source>
</evidence>
<evidence type="ECO:0000313" key="7">
    <source>
        <dbReference type="Proteomes" id="UP001583172"/>
    </source>
</evidence>
<dbReference type="PANTHER" id="PTHR13298:SF11">
    <property type="entry name" value="RAPAMYCIN-INSENSITIVE COMPANION OF MTOR"/>
    <property type="match status" value="1"/>
</dbReference>
<evidence type="ECO:0000256" key="4">
    <source>
        <dbReference type="SAM" id="MobiDB-lite"/>
    </source>
</evidence>
<evidence type="ECO:0000259" key="5">
    <source>
        <dbReference type="PROSITE" id="PS51860"/>
    </source>
</evidence>
<evidence type="ECO:0000256" key="3">
    <source>
        <dbReference type="SAM" id="Coils"/>
    </source>
</evidence>
<accession>A0ABR3VDB5</accession>
<feature type="region of interest" description="Disordered" evidence="4">
    <location>
        <begin position="1"/>
        <end position="107"/>
    </location>
</feature>
<dbReference type="InterPro" id="IPR016024">
    <property type="entry name" value="ARM-type_fold"/>
</dbReference>
<dbReference type="Pfam" id="PF14666">
    <property type="entry name" value="RICTOR_M"/>
    <property type="match status" value="1"/>
</dbReference>
<feature type="region of interest" description="Disordered" evidence="4">
    <location>
        <begin position="1332"/>
        <end position="1445"/>
    </location>
</feature>
<dbReference type="Pfam" id="PF14668">
    <property type="entry name" value="RICTOR_V"/>
    <property type="match status" value="1"/>
</dbReference>
<comment type="similarity">
    <text evidence="1">Belongs to the RICTOR family.</text>
</comment>
<sequence length="1445" mass="160940">MLSASAAPSQRQQHASPQPGATAANPRPSLDRDALQPPGPNPGRNLSASAVNFSSRQGLNASPMPGSFSSELRSQMNVSRAGSRLDMFPSLDKLDEDDSPTHEKALAHLREELSREMKIKEGSENMLEALNAKKAKQTKEQRQRVEAELLSSNARIKELRQKITEHVRAAPTTPTRTRTEGLVPGPQGLRSPPSASRSGAGSDVDEPTESPTLALTEILQALEVPGMTPDYYVSRANSLVDLFKRHPTLKYDLVWSVFGLRMQALLLSESREVVAAGYRMIRYAISDINSLRQIRSLNTDYLVTWSLIKDRKADVEREQALKFVRAFLDVKDGVTEISRAVVRSIAAAAEEPEERLRPICIETLAEILVRDPRLLVASGGMAPLHEALADGSYKASESLTAAFLYLLDSPERRKYLRPGNELEILFTAFTDEMASNERFLKQSVKAVASALRSWSGLMTLSMYNFRAIKSMITAMVVQAGPIRETIMDLIFSLLRIKPPAWATSFLAGRRLTTYGRVTNLKSTTTKAPQPEFEEDGGEQNFLEHYTALLLAVFIKSGVVPALLKLAQNNESATLKRKSTLLIGEVLRLSSRLLPPSWSSELQLLPDLFISAARLWDESHFAATGAIYQISSVSKTLYRTSPSAYLPSAHHTMDLGSLDDHPKASTAPNFDDGTFRQLLLESNVLSSSNYTKWNWDVMLRLIEGPLTSGKRLEEAIKASKFIKRIMSFYRPFKYKFSEIKSSRSTQKYVRTGCALMHALLQSPEGVRYLSDNKLLRQVAECLAQCDPTSGLTAQDPMFSKDRLADTLCGGYFPMLGVLSGDVKGMQMLDRWRIFNMMYRILDLKQRPDLIKLMLSNFDYSLQGHPRVLLSKAMTAGTKDIRIYATNVLRKYVTHPRMEPHGPEPGDARWAIQLLVTQLYDPEVEVCATAVKILEKACNTKNHLEYIVECRPALDHLGEIGAPLLLRFLSTSIGYHYLDGLDYISNEMDDWFLGRNDSYVSVIEASLARAFMDQQHPGQDADHANRISVFDDQQEMMEADTGHVPPHFYRELTRTEEGCKLLSEKGHFDEFAATIREYGMQSDDPEMLVKVKGSLWAVGNVGSMELGAPFLESCDVVEQIVKIAQNHEILSLRGTAFFVLGLISRSIHGLEILSENGWDSNTNFLGNSLGLCIPTDLSQLFSLQPWEHVPVTSIELPQSQKTETTKLPAMPSRPRSQSLLKALEEAEQEAGTVQGESDTTLAPRVELDPDPTNQRILELVIDMGNMVLYRRARNELMQLKTQKKPAGFGQPGLFRKVMSLLECHHYRLADRNMIVGLFEKSVLRAVVYGEDLEGGGSAAAESGGAKVKQEYGEEEEEESDEDDDEEDDDEDDSHDDDNDDDDDDDEKESEGEKGGKDNGDSSDDDDDDRRNAERQRSVSDPAAAMKRHGVRVSRAFGSIGGFGGFGR</sequence>
<evidence type="ECO:0000256" key="1">
    <source>
        <dbReference type="ARBA" id="ARBA00008878"/>
    </source>
</evidence>
<dbReference type="SMART" id="SM01303">
    <property type="entry name" value="RasGEF_N_2"/>
    <property type="match status" value="1"/>
</dbReference>
<dbReference type="Gene3D" id="1.25.10.10">
    <property type="entry name" value="Leucine-rich Repeat Variant"/>
    <property type="match status" value="1"/>
</dbReference>
<dbReference type="PROSITE" id="PS51860">
    <property type="entry name" value="REM_1"/>
    <property type="match status" value="1"/>
</dbReference>
<reference evidence="6 7" key="1">
    <citation type="journal article" date="2024" name="Commun. Biol.">
        <title>Comparative genomic analysis of thermophilic fungi reveals convergent evolutionary adaptations and gene losses.</title>
        <authorList>
            <person name="Steindorff A.S."/>
            <person name="Aguilar-Pontes M.V."/>
            <person name="Robinson A.J."/>
            <person name="Andreopoulos B."/>
            <person name="LaButti K."/>
            <person name="Kuo A."/>
            <person name="Mondo S."/>
            <person name="Riley R."/>
            <person name="Otillar R."/>
            <person name="Haridas S."/>
            <person name="Lipzen A."/>
            <person name="Grimwood J."/>
            <person name="Schmutz J."/>
            <person name="Clum A."/>
            <person name="Reid I.D."/>
            <person name="Moisan M.C."/>
            <person name="Butler G."/>
            <person name="Nguyen T.T.M."/>
            <person name="Dewar K."/>
            <person name="Conant G."/>
            <person name="Drula E."/>
            <person name="Henrissat B."/>
            <person name="Hansel C."/>
            <person name="Singer S."/>
            <person name="Hutchinson M.I."/>
            <person name="de Vries R.P."/>
            <person name="Natvig D.O."/>
            <person name="Powell A.J."/>
            <person name="Tsang A."/>
            <person name="Grigoriev I.V."/>
        </authorList>
    </citation>
    <scope>NUCLEOTIDE SEQUENCE [LARGE SCALE GENOMIC DNA]</scope>
    <source>
        <strain evidence="6 7">CBS 620.91</strain>
    </source>
</reference>
<dbReference type="Pfam" id="PF14664">
    <property type="entry name" value="RICTOR_N"/>
    <property type="match status" value="1"/>
</dbReference>
<feature type="compositionally biased region" description="Gly residues" evidence="4">
    <location>
        <begin position="1436"/>
        <end position="1445"/>
    </location>
</feature>
<protein>
    <recommendedName>
        <fullName evidence="5">REM-1 domain-containing protein</fullName>
    </recommendedName>
</protein>
<dbReference type="PANTHER" id="PTHR13298">
    <property type="entry name" value="CYTOSOLIC REGULATOR PIANISSIMO"/>
    <property type="match status" value="1"/>
</dbReference>
<dbReference type="InterPro" id="IPR011072">
    <property type="entry name" value="HR1_rho-bd"/>
</dbReference>
<dbReference type="SUPFAM" id="SSF48371">
    <property type="entry name" value="ARM repeat"/>
    <property type="match status" value="1"/>
</dbReference>
<feature type="region of interest" description="Disordered" evidence="4">
    <location>
        <begin position="1193"/>
        <end position="1246"/>
    </location>
</feature>
<dbReference type="SMART" id="SM01307">
    <property type="entry name" value="RICTOR_M"/>
    <property type="match status" value="1"/>
</dbReference>
<comment type="caution">
    <text evidence="6">The sequence shown here is derived from an EMBL/GenBank/DDBJ whole genome shotgun (WGS) entry which is preliminary data.</text>
</comment>